<evidence type="ECO:0000259" key="5">
    <source>
        <dbReference type="PROSITE" id="PS50089"/>
    </source>
</evidence>
<evidence type="ECO:0000256" key="2">
    <source>
        <dbReference type="SAM" id="MobiDB-lite"/>
    </source>
</evidence>
<keyword evidence="3" id="KW-0812">Transmembrane</keyword>
<dbReference type="EMBL" id="MPUH01000490">
    <property type="protein sequence ID" value="OMJ79048.1"/>
    <property type="molecule type" value="Genomic_DNA"/>
</dbReference>
<feature type="compositionally biased region" description="Polar residues" evidence="2">
    <location>
        <begin position="452"/>
        <end position="470"/>
    </location>
</feature>
<evidence type="ECO:0000256" key="3">
    <source>
        <dbReference type="SAM" id="Phobius"/>
    </source>
</evidence>
<protein>
    <recommendedName>
        <fullName evidence="5">RING-type domain-containing protein</fullName>
    </recommendedName>
</protein>
<reference evidence="6 7" key="1">
    <citation type="submission" date="2016-11" db="EMBL/GenBank/DDBJ databases">
        <title>The macronuclear genome of Stentor coeruleus: a giant cell with tiny introns.</title>
        <authorList>
            <person name="Slabodnick M."/>
            <person name="Ruby J.G."/>
            <person name="Reiff S.B."/>
            <person name="Swart E.C."/>
            <person name="Gosai S."/>
            <person name="Prabakaran S."/>
            <person name="Witkowska E."/>
            <person name="Larue G.E."/>
            <person name="Fisher S."/>
            <person name="Freeman R.M."/>
            <person name="Gunawardena J."/>
            <person name="Chu W."/>
            <person name="Stover N.A."/>
            <person name="Gregory B.D."/>
            <person name="Nowacki M."/>
            <person name="Derisi J."/>
            <person name="Roy S.W."/>
            <person name="Marshall W.F."/>
            <person name="Sood P."/>
        </authorList>
    </citation>
    <scope>NUCLEOTIDE SEQUENCE [LARGE SCALE GENOMIC DNA]</scope>
    <source>
        <strain evidence="6">WM001</strain>
    </source>
</reference>
<proteinExistence type="predicted"/>
<keyword evidence="1" id="KW-0862">Zinc</keyword>
<dbReference type="PROSITE" id="PS50089">
    <property type="entry name" value="ZF_RING_2"/>
    <property type="match status" value="1"/>
</dbReference>
<feature type="transmembrane region" description="Helical" evidence="3">
    <location>
        <begin position="371"/>
        <end position="392"/>
    </location>
</feature>
<dbReference type="SMART" id="SM00261">
    <property type="entry name" value="FU"/>
    <property type="match status" value="3"/>
</dbReference>
<feature type="region of interest" description="Disordered" evidence="2">
    <location>
        <begin position="444"/>
        <end position="470"/>
    </location>
</feature>
<name>A0A1R2BQJ5_9CILI</name>
<keyword evidence="3" id="KW-0472">Membrane</keyword>
<evidence type="ECO:0000256" key="1">
    <source>
        <dbReference type="PROSITE-ProRule" id="PRU00175"/>
    </source>
</evidence>
<dbReference type="InterPro" id="IPR053215">
    <property type="entry name" value="TKL_Ser/Thr_kinase"/>
</dbReference>
<organism evidence="6 7">
    <name type="scientific">Stentor coeruleus</name>
    <dbReference type="NCBI Taxonomy" id="5963"/>
    <lineage>
        <taxon>Eukaryota</taxon>
        <taxon>Sar</taxon>
        <taxon>Alveolata</taxon>
        <taxon>Ciliophora</taxon>
        <taxon>Postciliodesmatophora</taxon>
        <taxon>Heterotrichea</taxon>
        <taxon>Heterotrichida</taxon>
        <taxon>Stentoridae</taxon>
        <taxon>Stentor</taxon>
    </lineage>
</organism>
<gene>
    <name evidence="6" type="ORF">SteCoe_20993</name>
</gene>
<keyword evidence="1" id="KW-0863">Zinc-finger</keyword>
<dbReference type="InterPro" id="IPR009030">
    <property type="entry name" value="Growth_fac_rcpt_cys_sf"/>
</dbReference>
<dbReference type="InterPro" id="IPR006212">
    <property type="entry name" value="Furin_repeat"/>
</dbReference>
<evidence type="ECO:0000313" key="6">
    <source>
        <dbReference type="EMBL" id="OMJ79048.1"/>
    </source>
</evidence>
<dbReference type="InterPro" id="IPR001841">
    <property type="entry name" value="Znf_RING"/>
</dbReference>
<dbReference type="SMART" id="SM00184">
    <property type="entry name" value="RING"/>
    <property type="match status" value="1"/>
</dbReference>
<dbReference type="AlphaFoldDB" id="A0A1R2BQJ5"/>
<keyword evidence="4" id="KW-0732">Signal</keyword>
<accession>A0A1R2BQJ5</accession>
<dbReference type="SUPFAM" id="SSF57184">
    <property type="entry name" value="Growth factor receptor domain"/>
    <property type="match status" value="3"/>
</dbReference>
<dbReference type="Pfam" id="PF13639">
    <property type="entry name" value="zf-RING_2"/>
    <property type="match status" value="1"/>
</dbReference>
<evidence type="ECO:0000313" key="7">
    <source>
        <dbReference type="Proteomes" id="UP000187209"/>
    </source>
</evidence>
<dbReference type="OrthoDB" id="27819at2759"/>
<comment type="caution">
    <text evidence="6">The sequence shown here is derived from an EMBL/GenBank/DDBJ whole genome shotgun (WGS) entry which is preliminary data.</text>
</comment>
<keyword evidence="3" id="KW-1133">Transmembrane helix</keyword>
<sequence>MFIAFIQSILLVNSCLIQNCEFCSPSFPDTCLNCNPGYTRDLELGCSPSQFHESSFYHIENCLELKDSSCTQCLEGYSLAFGRCEPICSSSDCLCFYPDTCLHIKRSLCDSSKCDTCDIINENCKVCKGGFGLNELKECVECIDPNCANCNTNFNICEKCTAGTILEGLNCTYCGTMNCGSCSESTKKCIYCAKGMNFDSQGYCCDSSCLTCSYNQQTCSSCKKNAFLDKICYDCIENCQFCINNSSCYECEEGYEQNYKGDCVEKGCKVKNCLNCLNQDKICLKCIEDYVLDHLNHCCFHDCKTCNADSPNCVTCYDGMYLDEIKCKSCSDHCLTCSNFGNCLSCANGYEIVSGYCNKIKTKESPFKLPAIFSVVSIFVIGSISVFVWLILDKKKIRIPVERVVVKPKHEHPRENNRGIEPIDAFEMVGLYNIQQINDSYSHAKNSKRNSARQNHPRNSQEKINPNSKTPIYVSVPQSEPVEFIPSNPPLNPTINNTDNLQQKSELPDISKPIYEHESISICNFESIVPVVHLDEVKSYNGIEVCFTCQERLDGNDEVRALPCGHPYHGKCIYNMMIYQNRKQCLSCLRSYF</sequence>
<dbReference type="Proteomes" id="UP000187209">
    <property type="component" value="Unassembled WGS sequence"/>
</dbReference>
<keyword evidence="1" id="KW-0479">Metal-binding</keyword>
<dbReference type="GO" id="GO:0008270">
    <property type="term" value="F:zinc ion binding"/>
    <property type="evidence" value="ECO:0007669"/>
    <property type="project" value="UniProtKB-KW"/>
</dbReference>
<dbReference type="PANTHER" id="PTHR45756:SF1">
    <property type="entry name" value="PROTEIN KINASE DOMAIN CONTAINING PROTEIN"/>
    <property type="match status" value="1"/>
</dbReference>
<keyword evidence="7" id="KW-1185">Reference proteome</keyword>
<feature type="domain" description="RING-type" evidence="5">
    <location>
        <begin position="546"/>
        <end position="588"/>
    </location>
</feature>
<feature type="chain" id="PRO_5012322579" description="RING-type domain-containing protein" evidence="4">
    <location>
        <begin position="18"/>
        <end position="593"/>
    </location>
</feature>
<dbReference type="PANTHER" id="PTHR45756">
    <property type="entry name" value="PALMITOYLTRANSFERASE"/>
    <property type="match status" value="1"/>
</dbReference>
<feature type="signal peptide" evidence="4">
    <location>
        <begin position="1"/>
        <end position="17"/>
    </location>
</feature>
<evidence type="ECO:0000256" key="4">
    <source>
        <dbReference type="SAM" id="SignalP"/>
    </source>
</evidence>